<organism evidence="8 9">
    <name type="scientific">Roseomonas gilardii</name>
    <dbReference type="NCBI Taxonomy" id="257708"/>
    <lineage>
        <taxon>Bacteria</taxon>
        <taxon>Pseudomonadati</taxon>
        <taxon>Pseudomonadota</taxon>
        <taxon>Alphaproteobacteria</taxon>
        <taxon>Acetobacterales</taxon>
        <taxon>Roseomonadaceae</taxon>
        <taxon>Roseomonas</taxon>
    </lineage>
</organism>
<evidence type="ECO:0000313" key="9">
    <source>
        <dbReference type="Proteomes" id="UP000185494"/>
    </source>
</evidence>
<reference evidence="8 9" key="1">
    <citation type="submission" date="2016-05" db="EMBL/GenBank/DDBJ databases">
        <title>Complete Genome and Methylome Analysis of Psychrotrophic Bacterial Isolates from Antarctic Lake Untersee.</title>
        <authorList>
            <person name="Fomenkov A."/>
            <person name="Akimov V.N."/>
            <person name="Vasilyeva L.V."/>
            <person name="Andersen D."/>
            <person name="Vincze T."/>
            <person name="Roberts R.J."/>
        </authorList>
    </citation>
    <scope>NUCLEOTIDE SEQUENCE [LARGE SCALE GENOMIC DNA]</scope>
    <source>
        <strain evidence="8 9">U14-5</strain>
    </source>
</reference>
<gene>
    <name evidence="8" type="ORF">RGI145_13950</name>
</gene>
<comment type="function">
    <text evidence="4">Part of a binding-protein-dependent transport system for aliphatic sulfonates. Putative binding protein.</text>
</comment>
<evidence type="ECO:0000256" key="1">
    <source>
        <dbReference type="ARBA" id="ARBA00010742"/>
    </source>
</evidence>
<proteinExistence type="inferred from homology"/>
<dbReference type="STRING" id="257708.RGI145_13950"/>
<dbReference type="Proteomes" id="UP000185494">
    <property type="component" value="Chromosome 1"/>
</dbReference>
<evidence type="ECO:0000313" key="8">
    <source>
        <dbReference type="EMBL" id="APT58055.1"/>
    </source>
</evidence>
<feature type="chain" id="PRO_5012250654" description="Putative aliphatic sulfonates-binding protein" evidence="6">
    <location>
        <begin position="31"/>
        <end position="329"/>
    </location>
</feature>
<evidence type="ECO:0000259" key="7">
    <source>
        <dbReference type="SMART" id="SM00062"/>
    </source>
</evidence>
<feature type="signal peptide" evidence="6">
    <location>
        <begin position="1"/>
        <end position="30"/>
    </location>
</feature>
<dbReference type="Gene3D" id="3.40.190.10">
    <property type="entry name" value="Periplasmic binding protein-like II"/>
    <property type="match status" value="2"/>
</dbReference>
<dbReference type="FunFam" id="3.40.190.10:FF:000050">
    <property type="entry name" value="Sulfonate ABC transporter substrate-binding protein"/>
    <property type="match status" value="1"/>
</dbReference>
<evidence type="ECO:0000256" key="6">
    <source>
        <dbReference type="SAM" id="SignalP"/>
    </source>
</evidence>
<comment type="similarity">
    <text evidence="1">Belongs to the bacterial solute-binding protein SsuA/TauA family.</text>
</comment>
<dbReference type="InterPro" id="IPR001638">
    <property type="entry name" value="Solute-binding_3/MltF_N"/>
</dbReference>
<keyword evidence="3 6" id="KW-0732">Signal</keyword>
<dbReference type="SUPFAM" id="SSF53850">
    <property type="entry name" value="Periplasmic binding protein-like II"/>
    <property type="match status" value="1"/>
</dbReference>
<evidence type="ECO:0000256" key="4">
    <source>
        <dbReference type="ARBA" id="ARBA00055538"/>
    </source>
</evidence>
<evidence type="ECO:0000256" key="3">
    <source>
        <dbReference type="ARBA" id="ARBA00022729"/>
    </source>
</evidence>
<dbReference type="Pfam" id="PF09084">
    <property type="entry name" value="NMT1"/>
    <property type="match status" value="1"/>
</dbReference>
<dbReference type="PANTHER" id="PTHR30024">
    <property type="entry name" value="ALIPHATIC SULFONATES-BINDING PROTEIN-RELATED"/>
    <property type="match status" value="1"/>
</dbReference>
<accession>A0A1L7AH05</accession>
<dbReference type="InterPro" id="IPR006311">
    <property type="entry name" value="TAT_signal"/>
</dbReference>
<dbReference type="PANTHER" id="PTHR30024:SF48">
    <property type="entry name" value="ABC TRANSPORTER SUBSTRATE-BINDING PROTEIN"/>
    <property type="match status" value="1"/>
</dbReference>
<dbReference type="KEGG" id="rgi:RGI145_13950"/>
<evidence type="ECO:0000256" key="2">
    <source>
        <dbReference type="ARBA" id="ARBA00022448"/>
    </source>
</evidence>
<dbReference type="AlphaFoldDB" id="A0A1L7AH05"/>
<dbReference type="eggNOG" id="COG0715">
    <property type="taxonomic scope" value="Bacteria"/>
</dbReference>
<protein>
    <recommendedName>
        <fullName evidence="5">Putative aliphatic sulfonates-binding protein</fullName>
    </recommendedName>
</protein>
<sequence length="329" mass="34898">MSGLLTRRRALVGGAMLAAPALLLPGRARAAAIPSGVTLRLAQYKAGDALVLNLSGEDRDRPYEVAWSEFGSGNLMVEAVNAGAIDLAYGSEIPPAFAAASGARIKVIAVIRGDVNEQVVLVPKGSTVQSIADLKGKRVGYVRATTTHYYLNRMLAEAGLSFRDIQAVNLTPSDGRAAFQNGALDAWAIYGYSVPIAREAGARELRNARGILSGNYLFFASPDALADPARRAAIADHLARLSRAYRWIDDHTAELAAAQSKLLNVPEGVIRSLLENVSQKRRLVAPDAAAIASHQAVAEDFAVLGLLPKGVDVAPLWDRDFGHGLELAA</sequence>
<dbReference type="PROSITE" id="PS51318">
    <property type="entry name" value="TAT"/>
    <property type="match status" value="1"/>
</dbReference>
<feature type="domain" description="Solute-binding protein family 3/N-terminal" evidence="7">
    <location>
        <begin position="32"/>
        <end position="251"/>
    </location>
</feature>
<dbReference type="CDD" id="cd13558">
    <property type="entry name" value="PBP2_SsuA_like_2"/>
    <property type="match status" value="1"/>
</dbReference>
<dbReference type="SMART" id="SM00062">
    <property type="entry name" value="PBPb"/>
    <property type="match status" value="1"/>
</dbReference>
<dbReference type="InterPro" id="IPR015168">
    <property type="entry name" value="SsuA/THI5"/>
</dbReference>
<dbReference type="EMBL" id="CP015583">
    <property type="protein sequence ID" value="APT58055.1"/>
    <property type="molecule type" value="Genomic_DNA"/>
</dbReference>
<name>A0A1L7AH05_9PROT</name>
<keyword evidence="2" id="KW-0813">Transport</keyword>
<dbReference type="RefSeq" id="WP_075798835.1">
    <property type="nucleotide sequence ID" value="NZ_CP015583.1"/>
</dbReference>
<evidence type="ECO:0000256" key="5">
    <source>
        <dbReference type="ARBA" id="ARBA00070228"/>
    </source>
</evidence>